<dbReference type="Pfam" id="PF04055">
    <property type="entry name" value="Radical_SAM"/>
    <property type="match status" value="1"/>
</dbReference>
<dbReference type="CDD" id="cd01335">
    <property type="entry name" value="Radical_SAM"/>
    <property type="match status" value="1"/>
</dbReference>
<keyword evidence="3" id="KW-0408">Iron</keyword>
<dbReference type="EMBL" id="WHNY01000009">
    <property type="protein sequence ID" value="NOU63253.1"/>
    <property type="molecule type" value="Genomic_DNA"/>
</dbReference>
<dbReference type="PANTHER" id="PTHR11228">
    <property type="entry name" value="RADICAL SAM DOMAIN PROTEIN"/>
    <property type="match status" value="1"/>
</dbReference>
<keyword evidence="1" id="KW-0949">S-adenosyl-L-methionine</keyword>
<evidence type="ECO:0000256" key="4">
    <source>
        <dbReference type="ARBA" id="ARBA00023014"/>
    </source>
</evidence>
<protein>
    <submittedName>
        <fullName evidence="6">Radical SAM protein</fullName>
    </submittedName>
</protein>
<feature type="domain" description="Radical SAM core" evidence="5">
    <location>
        <begin position="27"/>
        <end position="255"/>
    </location>
</feature>
<dbReference type="PROSITE" id="PS51918">
    <property type="entry name" value="RADICAL_SAM"/>
    <property type="match status" value="1"/>
</dbReference>
<dbReference type="Pfam" id="PF13186">
    <property type="entry name" value="SPASM"/>
    <property type="match status" value="1"/>
</dbReference>
<dbReference type="InterPro" id="IPR050377">
    <property type="entry name" value="Radical_SAM_PqqE_MftC-like"/>
</dbReference>
<dbReference type="InterPro" id="IPR007197">
    <property type="entry name" value="rSAM"/>
</dbReference>
<dbReference type="InterPro" id="IPR023885">
    <property type="entry name" value="4Fe4S-binding_SPASM_dom"/>
</dbReference>
<dbReference type="CDD" id="cd21109">
    <property type="entry name" value="SPASM"/>
    <property type="match status" value="1"/>
</dbReference>
<keyword evidence="4" id="KW-0411">Iron-sulfur</keyword>
<organism evidence="6 7">
    <name type="scientific">Paenibacillus plantarum</name>
    <dbReference type="NCBI Taxonomy" id="2654975"/>
    <lineage>
        <taxon>Bacteria</taxon>
        <taxon>Bacillati</taxon>
        <taxon>Bacillota</taxon>
        <taxon>Bacilli</taxon>
        <taxon>Bacillales</taxon>
        <taxon>Paenibacillaceae</taxon>
        <taxon>Paenibacillus</taxon>
    </lineage>
</organism>
<comment type="caution">
    <text evidence="6">The sequence shown here is derived from an EMBL/GenBank/DDBJ whole genome shotgun (WGS) entry which is preliminary data.</text>
</comment>
<gene>
    <name evidence="6" type="ORF">GC096_04240</name>
</gene>
<evidence type="ECO:0000313" key="7">
    <source>
        <dbReference type="Proteomes" id="UP000653578"/>
    </source>
</evidence>
<name>A0ABX1X4A8_9BACL</name>
<proteinExistence type="predicted"/>
<dbReference type="Proteomes" id="UP000653578">
    <property type="component" value="Unassembled WGS sequence"/>
</dbReference>
<dbReference type="PANTHER" id="PTHR11228:SF7">
    <property type="entry name" value="PQQA PEPTIDE CYCLASE"/>
    <property type="match status" value="1"/>
</dbReference>
<evidence type="ECO:0000313" key="6">
    <source>
        <dbReference type="EMBL" id="NOU63253.1"/>
    </source>
</evidence>
<reference evidence="6 7" key="1">
    <citation type="submission" date="2019-10" db="EMBL/GenBank/DDBJ databases">
        <title>Description of Paenibacillus humi sp. nov.</title>
        <authorList>
            <person name="Carlier A."/>
            <person name="Qi S."/>
        </authorList>
    </citation>
    <scope>NUCLEOTIDE SEQUENCE [LARGE SCALE GENOMIC DNA]</scope>
    <source>
        <strain evidence="6 7">LMG 31461</strain>
    </source>
</reference>
<dbReference type="SFLD" id="SFLDG01067">
    <property type="entry name" value="SPASM/twitch_domain_containing"/>
    <property type="match status" value="1"/>
</dbReference>
<keyword evidence="2" id="KW-0479">Metal-binding</keyword>
<dbReference type="InterPro" id="IPR058240">
    <property type="entry name" value="rSAM_sf"/>
</dbReference>
<evidence type="ECO:0000256" key="1">
    <source>
        <dbReference type="ARBA" id="ARBA00022691"/>
    </source>
</evidence>
<sequence length="384" mass="45035">MFDKERYENDKHNLKTVLNMYQKNHLFHDPTPMTVSFLVTERCNLSCKHCFNHRVRHTEYEIPKDELTIDEIQKMSNSMGNFSTALLCGGEPFLRDDLHEIVHLFRVNNNTQYLSSSTNGQYTEKILDQMERISKPFKNKIYTMNFSLEGFEAENDAIRGKGSFKKAIETWHECRKLNKIYGNIKQNIVSTMNVMNQETLPDFFEWAFETLKPDKIMLLLVRQSPRAGEKLKGVKPENYERARLLLNRRIYEGTNGDPNNPLSYIPSAQYHYVTKSMQSNKRSFMCYAGKHGAFIDYDGEVNVCEVMNDRRVNDDALSLGNLRDYDMNFMELWNSPQAMKIKQAVNRHKVCENCTHETEGILPSVYFEPNFFGLESMQREIWDK</sequence>
<evidence type="ECO:0000259" key="5">
    <source>
        <dbReference type="PROSITE" id="PS51918"/>
    </source>
</evidence>
<evidence type="ECO:0000256" key="2">
    <source>
        <dbReference type="ARBA" id="ARBA00022723"/>
    </source>
</evidence>
<dbReference type="Gene3D" id="3.20.20.70">
    <property type="entry name" value="Aldolase class I"/>
    <property type="match status" value="1"/>
</dbReference>
<dbReference type="SFLD" id="SFLDS00029">
    <property type="entry name" value="Radical_SAM"/>
    <property type="match status" value="1"/>
</dbReference>
<dbReference type="SUPFAM" id="SSF102114">
    <property type="entry name" value="Radical SAM enzymes"/>
    <property type="match status" value="1"/>
</dbReference>
<dbReference type="RefSeq" id="WP_171629057.1">
    <property type="nucleotide sequence ID" value="NZ_WHNY01000009.1"/>
</dbReference>
<keyword evidence="7" id="KW-1185">Reference proteome</keyword>
<evidence type="ECO:0000256" key="3">
    <source>
        <dbReference type="ARBA" id="ARBA00023004"/>
    </source>
</evidence>
<accession>A0ABX1X4A8</accession>
<dbReference type="InterPro" id="IPR013785">
    <property type="entry name" value="Aldolase_TIM"/>
</dbReference>